<dbReference type="FunFam" id="2.40.70.10:FF:000016">
    <property type="entry name" value="Probable aspartic protease At2g35615"/>
    <property type="match status" value="1"/>
</dbReference>
<organism evidence="10 11">
    <name type="scientific">Lithospermum erythrorhizon</name>
    <name type="common">Purple gromwell</name>
    <name type="synonym">Lithospermum officinale var. erythrorhizon</name>
    <dbReference type="NCBI Taxonomy" id="34254"/>
    <lineage>
        <taxon>Eukaryota</taxon>
        <taxon>Viridiplantae</taxon>
        <taxon>Streptophyta</taxon>
        <taxon>Embryophyta</taxon>
        <taxon>Tracheophyta</taxon>
        <taxon>Spermatophyta</taxon>
        <taxon>Magnoliopsida</taxon>
        <taxon>eudicotyledons</taxon>
        <taxon>Gunneridae</taxon>
        <taxon>Pentapetalae</taxon>
        <taxon>asterids</taxon>
        <taxon>lamiids</taxon>
        <taxon>Boraginales</taxon>
        <taxon>Boraginaceae</taxon>
        <taxon>Boraginoideae</taxon>
        <taxon>Lithospermeae</taxon>
        <taxon>Lithospermum</taxon>
    </lineage>
</organism>
<dbReference type="Proteomes" id="UP001454036">
    <property type="component" value="Unassembled WGS sequence"/>
</dbReference>
<dbReference type="InterPro" id="IPR033121">
    <property type="entry name" value="PEPTIDASE_A1"/>
</dbReference>
<dbReference type="FunFam" id="2.40.70.10:FF:000010">
    <property type="entry name" value="Aspartyl protease family protein 2"/>
    <property type="match status" value="1"/>
</dbReference>
<feature type="signal peptide" evidence="8">
    <location>
        <begin position="1"/>
        <end position="25"/>
    </location>
</feature>
<dbReference type="Gene3D" id="2.40.70.10">
    <property type="entry name" value="Acid Proteases"/>
    <property type="match status" value="2"/>
</dbReference>
<evidence type="ECO:0000313" key="10">
    <source>
        <dbReference type="EMBL" id="GAA0147785.1"/>
    </source>
</evidence>
<dbReference type="Pfam" id="PF14543">
    <property type="entry name" value="TAXi_N"/>
    <property type="match status" value="1"/>
</dbReference>
<evidence type="ECO:0000256" key="3">
    <source>
        <dbReference type="ARBA" id="ARBA00022729"/>
    </source>
</evidence>
<dbReference type="GO" id="GO:0003677">
    <property type="term" value="F:DNA binding"/>
    <property type="evidence" value="ECO:0007669"/>
    <property type="project" value="UniProtKB-KW"/>
</dbReference>
<evidence type="ECO:0000256" key="5">
    <source>
        <dbReference type="ARBA" id="ARBA00022801"/>
    </source>
</evidence>
<evidence type="ECO:0000256" key="6">
    <source>
        <dbReference type="ARBA" id="ARBA00023125"/>
    </source>
</evidence>
<evidence type="ECO:0000259" key="9">
    <source>
        <dbReference type="PROSITE" id="PS51767"/>
    </source>
</evidence>
<keyword evidence="5" id="KW-0378">Hydrolase</keyword>
<keyword evidence="3 8" id="KW-0732">Signal</keyword>
<keyword evidence="6" id="KW-0238">DNA-binding</keyword>
<feature type="domain" description="Peptidase A1" evidence="9">
    <location>
        <begin position="151"/>
        <end position="485"/>
    </location>
</feature>
<evidence type="ECO:0000256" key="1">
    <source>
        <dbReference type="ARBA" id="ARBA00007447"/>
    </source>
</evidence>
<reference evidence="10 11" key="1">
    <citation type="submission" date="2024-01" db="EMBL/GenBank/DDBJ databases">
        <title>The complete chloroplast genome sequence of Lithospermum erythrorhizon: insights into the phylogenetic relationship among Boraginaceae species and the maternal lineages of purple gromwells.</title>
        <authorList>
            <person name="Okada T."/>
            <person name="Watanabe K."/>
        </authorList>
    </citation>
    <scope>NUCLEOTIDE SEQUENCE [LARGE SCALE GENOMIC DNA]</scope>
</reference>
<dbReference type="InterPro" id="IPR032799">
    <property type="entry name" value="TAXi_C"/>
</dbReference>
<dbReference type="EMBL" id="BAABME010001139">
    <property type="protein sequence ID" value="GAA0147785.1"/>
    <property type="molecule type" value="Genomic_DNA"/>
</dbReference>
<dbReference type="GO" id="GO:0004190">
    <property type="term" value="F:aspartic-type endopeptidase activity"/>
    <property type="evidence" value="ECO:0007669"/>
    <property type="project" value="UniProtKB-KW"/>
</dbReference>
<comment type="caution">
    <text evidence="10">The sequence shown here is derived from an EMBL/GenBank/DDBJ whole genome shotgun (WGS) entry which is preliminary data.</text>
</comment>
<name>A0AAV3PBT2_LITER</name>
<gene>
    <name evidence="10" type="ORF">LIER_07401</name>
</gene>
<keyword evidence="4" id="KW-0064">Aspartyl protease</keyword>
<dbReference type="SUPFAM" id="SSF50630">
    <property type="entry name" value="Acid proteases"/>
    <property type="match status" value="1"/>
</dbReference>
<feature type="active site" evidence="7">
    <location>
        <position position="369"/>
    </location>
</feature>
<evidence type="ECO:0000313" key="11">
    <source>
        <dbReference type="Proteomes" id="UP001454036"/>
    </source>
</evidence>
<protein>
    <submittedName>
        <fullName evidence="10">Aspartic protease</fullName>
    </submittedName>
</protein>
<dbReference type="AlphaFoldDB" id="A0AAV3PBT2"/>
<dbReference type="InterPro" id="IPR001461">
    <property type="entry name" value="Aspartic_peptidase_A1"/>
</dbReference>
<dbReference type="InterPro" id="IPR032861">
    <property type="entry name" value="TAXi_N"/>
</dbReference>
<evidence type="ECO:0000256" key="8">
    <source>
        <dbReference type="SAM" id="SignalP"/>
    </source>
</evidence>
<dbReference type="PROSITE" id="PS51767">
    <property type="entry name" value="PEPTIDASE_A1"/>
    <property type="match status" value="1"/>
</dbReference>
<keyword evidence="2 10" id="KW-0645">Protease</keyword>
<comment type="similarity">
    <text evidence="1">Belongs to the peptidase A1 family.</text>
</comment>
<dbReference type="PANTHER" id="PTHR13683:SF274">
    <property type="entry name" value="PROTEIN ASPARTIC PROTEASE IN GUARD CELL 1"/>
    <property type="match status" value="1"/>
</dbReference>
<accession>A0AAV3PBT2</accession>
<dbReference type="PANTHER" id="PTHR13683">
    <property type="entry name" value="ASPARTYL PROTEASES"/>
    <property type="match status" value="1"/>
</dbReference>
<proteinExistence type="inferred from homology"/>
<dbReference type="InterPro" id="IPR021109">
    <property type="entry name" value="Peptidase_aspartic_dom_sf"/>
</dbReference>
<keyword evidence="11" id="KW-1185">Reference proteome</keyword>
<feature type="active site" evidence="7">
    <location>
        <position position="169"/>
    </location>
</feature>
<feature type="chain" id="PRO_5043595790" evidence="8">
    <location>
        <begin position="26"/>
        <end position="489"/>
    </location>
</feature>
<evidence type="ECO:0000256" key="7">
    <source>
        <dbReference type="PIRSR" id="PIRSR601461-1"/>
    </source>
</evidence>
<dbReference type="GO" id="GO:0006508">
    <property type="term" value="P:proteolysis"/>
    <property type="evidence" value="ECO:0007669"/>
    <property type="project" value="UniProtKB-KW"/>
</dbReference>
<evidence type="ECO:0000256" key="4">
    <source>
        <dbReference type="ARBA" id="ARBA00022750"/>
    </source>
</evidence>
<dbReference type="Pfam" id="PF14541">
    <property type="entry name" value="TAXi_C"/>
    <property type="match status" value="1"/>
</dbReference>
<sequence>MAQIHRNHFPLSTFFVIYLIPFALSRSSTYTDSMHYQELDVKSSMQKTKAIFNLSPQTIQEEGVAETPSSELSFTLHPRAAIVAPKEKDYAAVTKARLARDSARVASLMTQHQLSLKNLTTMDLNPADTSFGSEKIQAPLTSGGNQGSGEYFTRVGVGRPVKQFYMVIDTGSDISWLQCKPCTECYEQSDPIFNPGSSTTYKSVGCSSEQCNALRVSACQANSCLYQVSYGDGSYTVGDFATESVTFGSASAKSIPNVAIGCGHQNEGLFIGAAGLLGLGHGKLSFPTQIKTTSFSYCLVQRDSSASSTLDFNSAPPRDSVTVPLLRNPKINTFYYLPLAGLAVGGRPVSLPESVFAFDSSGYGGVIIDSGTAVTRLQTAAYNSLRDSFVKLSQHLPKSSSFALFDTCYDLSSMSSVRVPTVAFRFGGGKTVALHPKNYLIPVDSAGKYCFAFAPTSGSLAIIGNIQQQGTRVSYDLANNVVGFSPDKC</sequence>
<evidence type="ECO:0000256" key="2">
    <source>
        <dbReference type="ARBA" id="ARBA00022670"/>
    </source>
</evidence>